<evidence type="ECO:0000313" key="3">
    <source>
        <dbReference type="Proteomes" id="UP000430634"/>
    </source>
</evidence>
<dbReference type="EMBL" id="WNKZ01000012">
    <property type="protein sequence ID" value="MTV52453.1"/>
    <property type="molecule type" value="Genomic_DNA"/>
</dbReference>
<dbReference type="EMBL" id="BMKG01000024">
    <property type="protein sequence ID" value="GGC18296.1"/>
    <property type="molecule type" value="Genomic_DNA"/>
</dbReference>
<dbReference type="Proteomes" id="UP000430634">
    <property type="component" value="Unassembled WGS sequence"/>
</dbReference>
<dbReference type="SUPFAM" id="SSF51735">
    <property type="entry name" value="NAD(P)-binding Rossmann-fold domains"/>
    <property type="match status" value="1"/>
</dbReference>
<accession>A0A6I3STD9</accession>
<sequence length="72" mass="7362">MLVLLTGATGFPGTHLATLLAAKAHRTGADPRIGLIPADVAHDSEKSFRLARLRGGDAVIDTVSDIAARSGA</sequence>
<reference evidence="2 3" key="3">
    <citation type="submission" date="2019-11" db="EMBL/GenBank/DDBJ databases">
        <title>Type strains purchased from KCTC, JCM and DSMZ.</title>
        <authorList>
            <person name="Lu H."/>
        </authorList>
    </citation>
    <scope>NUCLEOTIDE SEQUENCE [LARGE SCALE GENOMIC DNA]</scope>
    <source>
        <strain evidence="2 3">KCTC 52429</strain>
    </source>
</reference>
<evidence type="ECO:0008006" key="5">
    <source>
        <dbReference type="Google" id="ProtNLM"/>
    </source>
</evidence>
<proteinExistence type="predicted"/>
<dbReference type="Proteomes" id="UP000622638">
    <property type="component" value="Unassembled WGS sequence"/>
</dbReference>
<dbReference type="AlphaFoldDB" id="A0A6I3STD9"/>
<dbReference type="OrthoDB" id="5292533at2"/>
<gene>
    <name evidence="1" type="ORF">GCM10011572_44580</name>
    <name evidence="2" type="ORF">GM672_06840</name>
</gene>
<reference evidence="1" key="4">
    <citation type="submission" date="2024-05" db="EMBL/GenBank/DDBJ databases">
        <authorList>
            <person name="Sun Q."/>
            <person name="Zhou Y."/>
        </authorList>
    </citation>
    <scope>NUCLEOTIDE SEQUENCE</scope>
    <source>
        <strain evidence="1">CGMCC 1.15931</strain>
    </source>
</reference>
<evidence type="ECO:0000313" key="4">
    <source>
        <dbReference type="Proteomes" id="UP000622638"/>
    </source>
</evidence>
<protein>
    <recommendedName>
        <fullName evidence="5">NAD-dependent epimerase/dehydratase family protein</fullName>
    </recommendedName>
</protein>
<dbReference type="RefSeq" id="WP_155469781.1">
    <property type="nucleotide sequence ID" value="NZ_BMKG01000024.1"/>
</dbReference>
<dbReference type="InterPro" id="IPR036291">
    <property type="entry name" value="NAD(P)-bd_dom_sf"/>
</dbReference>
<comment type="caution">
    <text evidence="2">The sequence shown here is derived from an EMBL/GenBank/DDBJ whole genome shotgun (WGS) entry which is preliminary data.</text>
</comment>
<keyword evidence="4" id="KW-1185">Reference proteome</keyword>
<reference evidence="4" key="2">
    <citation type="journal article" date="2019" name="Int. J. Syst. Evol. Microbiol.">
        <title>The Global Catalogue of Microorganisms (GCM) 10K type strain sequencing project: providing services to taxonomists for standard genome sequencing and annotation.</title>
        <authorList>
            <consortium name="The Broad Institute Genomics Platform"/>
            <consortium name="The Broad Institute Genome Sequencing Center for Infectious Disease"/>
            <person name="Wu L."/>
            <person name="Ma J."/>
        </authorList>
    </citation>
    <scope>NUCLEOTIDE SEQUENCE [LARGE SCALE GENOMIC DNA]</scope>
    <source>
        <strain evidence="4">CGMCC 1.15931</strain>
    </source>
</reference>
<organism evidence="2 3">
    <name type="scientific">Pseudoduganella buxea</name>
    <dbReference type="NCBI Taxonomy" id="1949069"/>
    <lineage>
        <taxon>Bacteria</taxon>
        <taxon>Pseudomonadati</taxon>
        <taxon>Pseudomonadota</taxon>
        <taxon>Betaproteobacteria</taxon>
        <taxon>Burkholderiales</taxon>
        <taxon>Oxalobacteraceae</taxon>
        <taxon>Telluria group</taxon>
        <taxon>Pseudoduganella</taxon>
    </lineage>
</organism>
<reference evidence="1" key="1">
    <citation type="journal article" date="2014" name="Int. J. Syst. Evol. Microbiol.">
        <title>Complete genome of a new Firmicutes species belonging to the dominant human colonic microbiota ('Ruminococcus bicirculans') reveals two chromosomes and a selective capacity to utilize plant glucans.</title>
        <authorList>
            <consortium name="NISC Comparative Sequencing Program"/>
            <person name="Wegmann U."/>
            <person name="Louis P."/>
            <person name="Goesmann A."/>
            <person name="Henrissat B."/>
            <person name="Duncan S.H."/>
            <person name="Flint H.J."/>
        </authorList>
    </citation>
    <scope>NUCLEOTIDE SEQUENCE</scope>
    <source>
        <strain evidence="1">CGMCC 1.15931</strain>
    </source>
</reference>
<evidence type="ECO:0000313" key="1">
    <source>
        <dbReference type="EMBL" id="GGC18296.1"/>
    </source>
</evidence>
<evidence type="ECO:0000313" key="2">
    <source>
        <dbReference type="EMBL" id="MTV52453.1"/>
    </source>
</evidence>
<name>A0A6I3STD9_9BURK</name>